<dbReference type="NCBIfam" id="TIGR02180">
    <property type="entry name" value="GRX_euk"/>
    <property type="match status" value="1"/>
</dbReference>
<evidence type="ECO:0000256" key="1">
    <source>
        <dbReference type="ARBA" id="ARBA00002549"/>
    </source>
</evidence>
<dbReference type="InterPro" id="IPR014025">
    <property type="entry name" value="Glutaredoxin_subgr"/>
</dbReference>
<dbReference type="GO" id="GO:0015038">
    <property type="term" value="F:glutathione disulfide oxidoreductase activity"/>
    <property type="evidence" value="ECO:0007669"/>
    <property type="project" value="TreeGrafter"/>
</dbReference>
<evidence type="ECO:0000256" key="4">
    <source>
        <dbReference type="ARBA" id="ARBA00022982"/>
    </source>
</evidence>
<dbReference type="Pfam" id="PF00462">
    <property type="entry name" value="Glutaredoxin"/>
    <property type="match status" value="1"/>
</dbReference>
<dbReference type="PROSITE" id="PS00195">
    <property type="entry name" value="GLUTAREDOXIN_1"/>
    <property type="match status" value="1"/>
</dbReference>
<sequence length="135" mass="14523">MAVVQHVQDLIHNNPLIVFSKTYCPYCRSVKEFLKGLGAEAKVVELDKEENGAEIQKALAEISKQKTVPNVFVGGEHVGGNDATKAAHKKGTLVPMLKKAGAIKDKEEEVRKIEAEGAKAVEEDTKGPLSSSIVA</sequence>
<protein>
    <recommendedName>
        <fullName evidence="8">Glutaredoxin domain-containing protein</fullName>
    </recommendedName>
</protein>
<evidence type="ECO:0000313" key="9">
    <source>
        <dbReference type="EMBL" id="KAG0560817.1"/>
    </source>
</evidence>
<evidence type="ECO:0000256" key="6">
    <source>
        <dbReference type="ARBA" id="ARBA00023284"/>
    </source>
</evidence>
<dbReference type="AlphaFoldDB" id="A0A8T0GQH1"/>
<proteinExistence type="inferred from homology"/>
<keyword evidence="10" id="KW-1185">Reference proteome</keyword>
<dbReference type="GO" id="GO:0034599">
    <property type="term" value="P:cellular response to oxidative stress"/>
    <property type="evidence" value="ECO:0007669"/>
    <property type="project" value="TreeGrafter"/>
</dbReference>
<comment type="caution">
    <text evidence="9">The sequence shown here is derived from an EMBL/GenBank/DDBJ whole genome shotgun (WGS) entry which is preliminary data.</text>
</comment>
<dbReference type="InterPro" id="IPR011767">
    <property type="entry name" value="GLR_AS"/>
</dbReference>
<feature type="domain" description="Glutaredoxin" evidence="8">
    <location>
        <begin position="17"/>
        <end position="78"/>
    </location>
</feature>
<evidence type="ECO:0000256" key="2">
    <source>
        <dbReference type="ARBA" id="ARBA00007190"/>
    </source>
</evidence>
<evidence type="ECO:0000313" key="10">
    <source>
        <dbReference type="Proteomes" id="UP000822688"/>
    </source>
</evidence>
<organism evidence="9 10">
    <name type="scientific">Ceratodon purpureus</name>
    <name type="common">Fire moss</name>
    <name type="synonym">Dicranum purpureum</name>
    <dbReference type="NCBI Taxonomy" id="3225"/>
    <lineage>
        <taxon>Eukaryota</taxon>
        <taxon>Viridiplantae</taxon>
        <taxon>Streptophyta</taxon>
        <taxon>Embryophyta</taxon>
        <taxon>Bryophyta</taxon>
        <taxon>Bryophytina</taxon>
        <taxon>Bryopsida</taxon>
        <taxon>Dicranidae</taxon>
        <taxon>Pseudoditrichales</taxon>
        <taxon>Ditrichaceae</taxon>
        <taxon>Ceratodon</taxon>
    </lineage>
</organism>
<dbReference type="InterPro" id="IPR011899">
    <property type="entry name" value="Glutaredoxin_euk/vir"/>
</dbReference>
<dbReference type="SUPFAM" id="SSF52833">
    <property type="entry name" value="Thioredoxin-like"/>
    <property type="match status" value="1"/>
</dbReference>
<gene>
    <name evidence="9" type="ORF">KC19_9G016100</name>
</gene>
<comment type="function">
    <text evidence="1">Has a glutathione-disulfide oxidoreductase activity in the presence of NADPH and glutathione reductase. Reduces low molecular weight disulfides and proteins.</text>
</comment>
<dbReference type="CDD" id="cd03419">
    <property type="entry name" value="GRX_GRXh_1_2_like"/>
    <property type="match status" value="1"/>
</dbReference>
<evidence type="ECO:0000256" key="5">
    <source>
        <dbReference type="ARBA" id="ARBA00023157"/>
    </source>
</evidence>
<feature type="region of interest" description="Disordered" evidence="7">
    <location>
        <begin position="116"/>
        <end position="135"/>
    </location>
</feature>
<dbReference type="PROSITE" id="PS51354">
    <property type="entry name" value="GLUTAREDOXIN_2"/>
    <property type="match status" value="1"/>
</dbReference>
<keyword evidence="4" id="KW-0249">Electron transport</keyword>
<dbReference type="InterPro" id="IPR002109">
    <property type="entry name" value="Glutaredoxin"/>
</dbReference>
<dbReference type="PANTHER" id="PTHR45694">
    <property type="entry name" value="GLUTAREDOXIN 2"/>
    <property type="match status" value="1"/>
</dbReference>
<reference evidence="9" key="1">
    <citation type="submission" date="2020-06" db="EMBL/GenBank/DDBJ databases">
        <title>WGS assembly of Ceratodon purpureus strain R40.</title>
        <authorList>
            <person name="Carey S.B."/>
            <person name="Jenkins J."/>
            <person name="Shu S."/>
            <person name="Lovell J.T."/>
            <person name="Sreedasyam A."/>
            <person name="Maumus F."/>
            <person name="Tiley G.P."/>
            <person name="Fernandez-Pozo N."/>
            <person name="Barry K."/>
            <person name="Chen C."/>
            <person name="Wang M."/>
            <person name="Lipzen A."/>
            <person name="Daum C."/>
            <person name="Saski C.A."/>
            <person name="Payton A.C."/>
            <person name="Mcbreen J.C."/>
            <person name="Conrad R.E."/>
            <person name="Kollar L.M."/>
            <person name="Olsson S."/>
            <person name="Huttunen S."/>
            <person name="Landis J.B."/>
            <person name="Wickett N.J."/>
            <person name="Johnson M.G."/>
            <person name="Rensing S.A."/>
            <person name="Grimwood J."/>
            <person name="Schmutz J."/>
            <person name="Mcdaniel S.F."/>
        </authorList>
    </citation>
    <scope>NUCLEOTIDE SEQUENCE</scope>
    <source>
        <strain evidence="9">R40</strain>
    </source>
</reference>
<keyword evidence="3" id="KW-0813">Transport</keyword>
<dbReference type="Gene3D" id="3.40.30.10">
    <property type="entry name" value="Glutaredoxin"/>
    <property type="match status" value="1"/>
</dbReference>
<evidence type="ECO:0000256" key="7">
    <source>
        <dbReference type="SAM" id="MobiDB-lite"/>
    </source>
</evidence>
<dbReference type="Proteomes" id="UP000822688">
    <property type="component" value="Chromosome 9"/>
</dbReference>
<dbReference type="GO" id="GO:0005737">
    <property type="term" value="C:cytoplasm"/>
    <property type="evidence" value="ECO:0007669"/>
    <property type="project" value="TreeGrafter"/>
</dbReference>
<keyword evidence="6" id="KW-0676">Redox-active center</keyword>
<feature type="compositionally biased region" description="Basic and acidic residues" evidence="7">
    <location>
        <begin position="116"/>
        <end position="126"/>
    </location>
</feature>
<dbReference type="OrthoDB" id="418495at2759"/>
<evidence type="ECO:0000256" key="3">
    <source>
        <dbReference type="ARBA" id="ARBA00022448"/>
    </source>
</evidence>
<keyword evidence="5" id="KW-1015">Disulfide bond</keyword>
<dbReference type="InterPro" id="IPR036249">
    <property type="entry name" value="Thioredoxin-like_sf"/>
</dbReference>
<dbReference type="EMBL" id="CM026430">
    <property type="protein sequence ID" value="KAG0560817.1"/>
    <property type="molecule type" value="Genomic_DNA"/>
</dbReference>
<dbReference type="PANTHER" id="PTHR45694:SF14">
    <property type="entry name" value="GLUTAREDOXIN-C2"/>
    <property type="match status" value="1"/>
</dbReference>
<evidence type="ECO:0000259" key="8">
    <source>
        <dbReference type="Pfam" id="PF00462"/>
    </source>
</evidence>
<comment type="similarity">
    <text evidence="2">Belongs to the glutaredoxin family. CPYC subfamily.</text>
</comment>
<name>A0A8T0GQH1_CERPU</name>
<dbReference type="PRINTS" id="PR00160">
    <property type="entry name" value="GLUTAREDOXIN"/>
</dbReference>
<dbReference type="FunFam" id="3.40.30.10:FF:000093">
    <property type="entry name" value="Glutaredoxin 2"/>
    <property type="match status" value="1"/>
</dbReference>
<accession>A0A8T0GQH1</accession>